<protein>
    <submittedName>
        <fullName evidence="8">Cytochrome c biogenesis protein CcdA</fullName>
    </submittedName>
</protein>
<evidence type="ECO:0000256" key="2">
    <source>
        <dbReference type="ARBA" id="ARBA00006143"/>
    </source>
</evidence>
<dbReference type="PANTHER" id="PTHR31272:SF4">
    <property type="entry name" value="CYTOCHROME C-TYPE BIOGENESIS PROTEIN HI_1454-RELATED"/>
    <property type="match status" value="1"/>
</dbReference>
<keyword evidence="3 6" id="KW-0812">Transmembrane</keyword>
<evidence type="ECO:0000313" key="9">
    <source>
        <dbReference type="Proteomes" id="UP000565724"/>
    </source>
</evidence>
<dbReference type="RefSeq" id="WP_175346892.1">
    <property type="nucleotide sequence ID" value="NZ_JABMCI010000057.1"/>
</dbReference>
<reference evidence="8 9" key="1">
    <citation type="submission" date="2020-05" db="EMBL/GenBank/DDBJ databases">
        <title>Genome Sequencing of Type Strains.</title>
        <authorList>
            <person name="Lemaire J.F."/>
            <person name="Inderbitzin P."/>
            <person name="Gregorio O.A."/>
            <person name="Collins S.B."/>
            <person name="Wespe N."/>
            <person name="Knight-Connoni V."/>
        </authorList>
    </citation>
    <scope>NUCLEOTIDE SEQUENCE [LARGE SCALE GENOMIC DNA]</scope>
    <source>
        <strain evidence="8 9">ATCC 25174</strain>
    </source>
</reference>
<dbReference type="EMBL" id="JABMCI010000057">
    <property type="protein sequence ID" value="NUU17014.1"/>
    <property type="molecule type" value="Genomic_DNA"/>
</dbReference>
<accession>A0A7Y6A1Y6</accession>
<comment type="subcellular location">
    <subcellularLocation>
        <location evidence="1">Membrane</location>
        <topology evidence="1">Multi-pass membrane protein</topology>
    </subcellularLocation>
</comment>
<evidence type="ECO:0000256" key="4">
    <source>
        <dbReference type="ARBA" id="ARBA00022989"/>
    </source>
</evidence>
<dbReference type="AlphaFoldDB" id="A0A7Y6A1Y6"/>
<dbReference type="GO" id="GO:0017004">
    <property type="term" value="P:cytochrome complex assembly"/>
    <property type="evidence" value="ECO:0007669"/>
    <property type="project" value="InterPro"/>
</dbReference>
<dbReference type="InterPro" id="IPR003834">
    <property type="entry name" value="Cyt_c_assmbl_TM_dom"/>
</dbReference>
<evidence type="ECO:0000313" key="8">
    <source>
        <dbReference type="EMBL" id="NUU17014.1"/>
    </source>
</evidence>
<keyword evidence="9" id="KW-1185">Reference proteome</keyword>
<feature type="transmembrane region" description="Helical" evidence="6">
    <location>
        <begin position="26"/>
        <end position="48"/>
    </location>
</feature>
<organism evidence="8 9">
    <name type="scientific">Cellulomonas humilata</name>
    <dbReference type="NCBI Taxonomy" id="144055"/>
    <lineage>
        <taxon>Bacteria</taxon>
        <taxon>Bacillati</taxon>
        <taxon>Actinomycetota</taxon>
        <taxon>Actinomycetes</taxon>
        <taxon>Micrococcales</taxon>
        <taxon>Cellulomonadaceae</taxon>
        <taxon>Cellulomonas</taxon>
    </lineage>
</organism>
<dbReference type="Proteomes" id="UP000565724">
    <property type="component" value="Unassembled WGS sequence"/>
</dbReference>
<sequence>MTSLSLAVTSIGDTFAAAAFSGPTLLALLVAAVAEIASFASPCVLPLVPGYLGFLGGLTAQSVPGTCLDADDRADQTAGRRRLVLGVALFVAGFAAVFIAFGVLAGSLGSVLLRWQDPLARVLGGLVIVMGVAFLGGVPFLQREARLHHRPRATLWGAPVLGITFGLGWTPCIGPTLAAVMALSLETGSASRGALLSGAYAVGLGLPFVLVAVSVHRSSRLLAWIRRRRLAIARTGGAVLVLVGLALVTGLWGEWTQSLQGLVASFQPAV</sequence>
<name>A0A7Y6A1Y6_9CELL</name>
<feature type="transmembrane region" description="Helical" evidence="6">
    <location>
        <begin position="153"/>
        <end position="182"/>
    </location>
</feature>
<evidence type="ECO:0000259" key="7">
    <source>
        <dbReference type="Pfam" id="PF02683"/>
    </source>
</evidence>
<dbReference type="InterPro" id="IPR051790">
    <property type="entry name" value="Cytochrome_c-biogenesis_DsbD"/>
</dbReference>
<dbReference type="PANTHER" id="PTHR31272">
    <property type="entry name" value="CYTOCHROME C-TYPE BIOGENESIS PROTEIN HI_1454-RELATED"/>
    <property type="match status" value="1"/>
</dbReference>
<feature type="transmembrane region" description="Helical" evidence="6">
    <location>
        <begin position="236"/>
        <end position="253"/>
    </location>
</feature>
<keyword evidence="5 6" id="KW-0472">Membrane</keyword>
<comment type="caution">
    <text evidence="8">The sequence shown here is derived from an EMBL/GenBank/DDBJ whole genome shotgun (WGS) entry which is preliminary data.</text>
</comment>
<dbReference type="Pfam" id="PF02683">
    <property type="entry name" value="DsbD_TM"/>
    <property type="match status" value="1"/>
</dbReference>
<dbReference type="GO" id="GO:0016020">
    <property type="term" value="C:membrane"/>
    <property type="evidence" value="ECO:0007669"/>
    <property type="project" value="UniProtKB-SubCell"/>
</dbReference>
<evidence type="ECO:0000256" key="3">
    <source>
        <dbReference type="ARBA" id="ARBA00022692"/>
    </source>
</evidence>
<feature type="domain" description="Cytochrome C biogenesis protein transmembrane" evidence="7">
    <location>
        <begin position="33"/>
        <end position="217"/>
    </location>
</feature>
<feature type="transmembrane region" description="Helical" evidence="6">
    <location>
        <begin position="194"/>
        <end position="215"/>
    </location>
</feature>
<evidence type="ECO:0000256" key="1">
    <source>
        <dbReference type="ARBA" id="ARBA00004141"/>
    </source>
</evidence>
<proteinExistence type="inferred from homology"/>
<evidence type="ECO:0000256" key="5">
    <source>
        <dbReference type="ARBA" id="ARBA00023136"/>
    </source>
</evidence>
<feature type="transmembrane region" description="Helical" evidence="6">
    <location>
        <begin position="119"/>
        <end position="141"/>
    </location>
</feature>
<gene>
    <name evidence="8" type="ORF">HP550_07100</name>
</gene>
<keyword evidence="4 6" id="KW-1133">Transmembrane helix</keyword>
<feature type="transmembrane region" description="Helical" evidence="6">
    <location>
        <begin position="83"/>
        <end position="113"/>
    </location>
</feature>
<evidence type="ECO:0000256" key="6">
    <source>
        <dbReference type="SAM" id="Phobius"/>
    </source>
</evidence>
<comment type="similarity">
    <text evidence="2">Belongs to the DsbD family.</text>
</comment>